<feature type="transmembrane region" description="Helical" evidence="1">
    <location>
        <begin position="63"/>
        <end position="81"/>
    </location>
</feature>
<dbReference type="STRING" id="33960.TY91_04150"/>
<gene>
    <name evidence="2" type="ORF">FC82_GL001276</name>
</gene>
<feature type="transmembrane region" description="Helical" evidence="1">
    <location>
        <begin position="31"/>
        <end position="56"/>
    </location>
</feature>
<feature type="transmembrane region" description="Helical" evidence="1">
    <location>
        <begin position="87"/>
        <end position="105"/>
    </location>
</feature>
<reference evidence="2 3" key="1">
    <citation type="journal article" date="2015" name="Genome Announc.">
        <title>Expanding the biotechnology potential of lactobacilli through comparative genomics of 213 strains and associated genera.</title>
        <authorList>
            <person name="Sun Z."/>
            <person name="Harris H.M."/>
            <person name="McCann A."/>
            <person name="Guo C."/>
            <person name="Argimon S."/>
            <person name="Zhang W."/>
            <person name="Yang X."/>
            <person name="Jeffery I.B."/>
            <person name="Cooney J.C."/>
            <person name="Kagawa T.F."/>
            <person name="Liu W."/>
            <person name="Song Y."/>
            <person name="Salvetti E."/>
            <person name="Wrobel A."/>
            <person name="Rasinkangas P."/>
            <person name="Parkhill J."/>
            <person name="Rea M.C."/>
            <person name="O'Sullivan O."/>
            <person name="Ritari J."/>
            <person name="Douillard F.P."/>
            <person name="Paul Ross R."/>
            <person name="Yang R."/>
            <person name="Briner A.E."/>
            <person name="Felis G.E."/>
            <person name="de Vos W.M."/>
            <person name="Barrangou R."/>
            <person name="Klaenhammer T.R."/>
            <person name="Caufield P.W."/>
            <person name="Cui Y."/>
            <person name="Zhang H."/>
            <person name="O'Toole P.W."/>
        </authorList>
    </citation>
    <scope>NUCLEOTIDE SEQUENCE [LARGE SCALE GENOMIC DNA]</scope>
    <source>
        <strain evidence="2 3">DSM 20515</strain>
    </source>
</reference>
<dbReference type="RefSeq" id="WP_056996426.1">
    <property type="nucleotide sequence ID" value="NZ_AYYR01000023.1"/>
</dbReference>
<dbReference type="Proteomes" id="UP000051845">
    <property type="component" value="Unassembled WGS sequence"/>
</dbReference>
<proteinExistence type="predicted"/>
<evidence type="ECO:0000313" key="3">
    <source>
        <dbReference type="Proteomes" id="UP000051845"/>
    </source>
</evidence>
<organism evidence="2 3">
    <name type="scientific">Secundilactobacillus collinoides DSM 20515 = JCM 1123</name>
    <dbReference type="NCBI Taxonomy" id="1423733"/>
    <lineage>
        <taxon>Bacteria</taxon>
        <taxon>Bacillati</taxon>
        <taxon>Bacillota</taxon>
        <taxon>Bacilli</taxon>
        <taxon>Lactobacillales</taxon>
        <taxon>Lactobacillaceae</taxon>
        <taxon>Secundilactobacillus</taxon>
    </lineage>
</organism>
<keyword evidence="1" id="KW-0812">Transmembrane</keyword>
<accession>A0A0R2BM23</accession>
<protein>
    <submittedName>
        <fullName evidence="2">Uncharacterized protein</fullName>
    </submittedName>
</protein>
<sequence length="106" mass="11958">MFLKRIGWPYWVISLILGVVIPYLLEKIISLGAMVHLGIIFGIVYPILAGLIGWYVKRHDESVWVIWILPVIFAVGLYFVGPLHATYFAPVYLCVAYLTYGLSAAN</sequence>
<dbReference type="PATRIC" id="fig|1423733.4.peg.1344"/>
<dbReference type="EMBL" id="AYYR01000023">
    <property type="protein sequence ID" value="KRM76588.1"/>
    <property type="molecule type" value="Genomic_DNA"/>
</dbReference>
<name>A0A0R2BM23_SECCO</name>
<comment type="caution">
    <text evidence="2">The sequence shown here is derived from an EMBL/GenBank/DDBJ whole genome shotgun (WGS) entry which is preliminary data.</text>
</comment>
<dbReference type="AlphaFoldDB" id="A0A0R2BM23"/>
<evidence type="ECO:0000256" key="1">
    <source>
        <dbReference type="SAM" id="Phobius"/>
    </source>
</evidence>
<evidence type="ECO:0000313" key="2">
    <source>
        <dbReference type="EMBL" id="KRM76588.1"/>
    </source>
</evidence>
<keyword evidence="1" id="KW-0472">Membrane</keyword>
<keyword evidence="1" id="KW-1133">Transmembrane helix</keyword>
<feature type="transmembrane region" description="Helical" evidence="1">
    <location>
        <begin position="7"/>
        <end position="25"/>
    </location>
</feature>